<name>A0ABS8KVX2_9HYPH</name>
<reference evidence="2 3" key="1">
    <citation type="submission" date="2021-11" db="EMBL/GenBank/DDBJ databases">
        <authorList>
            <person name="Lee D.-H."/>
            <person name="Kim S.-B."/>
        </authorList>
    </citation>
    <scope>NUCLEOTIDE SEQUENCE [LARGE SCALE GENOMIC DNA]</scope>
    <source>
        <strain evidence="2 3">KCTC 52223</strain>
    </source>
</reference>
<comment type="caution">
    <text evidence="2">The sequence shown here is derived from an EMBL/GenBank/DDBJ whole genome shotgun (WGS) entry which is preliminary data.</text>
</comment>
<gene>
    <name evidence="2" type="ORF">LJ725_12220</name>
</gene>
<keyword evidence="3" id="KW-1185">Reference proteome</keyword>
<dbReference type="Gene3D" id="3.40.50.1110">
    <property type="entry name" value="SGNH hydrolase"/>
    <property type="match status" value="1"/>
</dbReference>
<evidence type="ECO:0000313" key="2">
    <source>
        <dbReference type="EMBL" id="MCC8429736.1"/>
    </source>
</evidence>
<feature type="transmembrane region" description="Helical" evidence="1">
    <location>
        <begin position="53"/>
        <end position="70"/>
    </location>
</feature>
<keyword evidence="1" id="KW-0472">Membrane</keyword>
<feature type="transmembrane region" description="Helical" evidence="1">
    <location>
        <begin position="21"/>
        <end position="41"/>
    </location>
</feature>
<accession>A0ABS8KVX2</accession>
<feature type="transmembrane region" description="Helical" evidence="1">
    <location>
        <begin position="77"/>
        <end position="96"/>
    </location>
</feature>
<sequence length="430" mass="47196">MLRRLASHVGLTRPYRFERTIAVLVALVLGIAALAATWRYGLAAELMPGLRRSWYFAYLASLLVLGIVCARWPRVTMVVLSLAAIEIGLGFGSVAMTRHDLADSDLMPANAPREVERVWHPLLQATNLPTVKGSRGIHRVDSQGLRGRERSAAELRDRTVVAVFGGSTTEDLAVDDGETWAERLEGLLGRDRFAVLNHGVTANSTVQIVIRTAFYQQAYGILPDCAVYYVGGTDIASSHIRDLDPGFATYQTPRLVDALEVRRVERLLPQVSPLVRLLGRLAAFAFDTARAPPAPEGRASVEPDRALEAIFLRNVRSISSINRERGIATLWIGEIFDFASLVGSSGRRDMWGPHLRAGDLQALLSRLNSLLQHEAATLGDTYIALDGKQFSPDDFADGEHFSAKGAARFASLIAPRVAEVCRKRERPARP</sequence>
<dbReference type="SUPFAM" id="SSF52266">
    <property type="entry name" value="SGNH hydrolase"/>
    <property type="match status" value="1"/>
</dbReference>
<protein>
    <recommendedName>
        <fullName evidence="4">SGNH hydrolase-type esterase domain-containing protein</fullName>
    </recommendedName>
</protein>
<dbReference type="RefSeq" id="WP_230550926.1">
    <property type="nucleotide sequence ID" value="NZ_JAJISD010000004.1"/>
</dbReference>
<evidence type="ECO:0000256" key="1">
    <source>
        <dbReference type="SAM" id="Phobius"/>
    </source>
</evidence>
<evidence type="ECO:0008006" key="4">
    <source>
        <dbReference type="Google" id="ProtNLM"/>
    </source>
</evidence>
<proteinExistence type="predicted"/>
<organism evidence="2 3">
    <name type="scientific">Reyranella aquatilis</name>
    <dbReference type="NCBI Taxonomy" id="2035356"/>
    <lineage>
        <taxon>Bacteria</taxon>
        <taxon>Pseudomonadati</taxon>
        <taxon>Pseudomonadota</taxon>
        <taxon>Alphaproteobacteria</taxon>
        <taxon>Hyphomicrobiales</taxon>
        <taxon>Reyranellaceae</taxon>
        <taxon>Reyranella</taxon>
    </lineage>
</organism>
<dbReference type="EMBL" id="JAJISD010000004">
    <property type="protein sequence ID" value="MCC8429736.1"/>
    <property type="molecule type" value="Genomic_DNA"/>
</dbReference>
<keyword evidence="1" id="KW-1133">Transmembrane helix</keyword>
<keyword evidence="1" id="KW-0812">Transmembrane</keyword>
<dbReference type="InterPro" id="IPR036514">
    <property type="entry name" value="SGNH_hydro_sf"/>
</dbReference>
<evidence type="ECO:0000313" key="3">
    <source>
        <dbReference type="Proteomes" id="UP001198862"/>
    </source>
</evidence>
<dbReference type="Proteomes" id="UP001198862">
    <property type="component" value="Unassembled WGS sequence"/>
</dbReference>